<dbReference type="RefSeq" id="WP_196292082.1">
    <property type="nucleotide sequence ID" value="NZ_JADQDM010000002.1"/>
</dbReference>
<dbReference type="Proteomes" id="UP000618931">
    <property type="component" value="Unassembled WGS sequence"/>
</dbReference>
<dbReference type="EMBL" id="JADQDM010000002">
    <property type="protein sequence ID" value="MBF9220642.1"/>
    <property type="molecule type" value="Genomic_DNA"/>
</dbReference>
<name>A0ABS0I153_9BACT</name>
<dbReference type="PIRSF" id="PIRSF039032">
    <property type="entry name" value="HigB-2"/>
    <property type="match status" value="1"/>
</dbReference>
<evidence type="ECO:0000313" key="1">
    <source>
        <dbReference type="EMBL" id="MBF9220642.1"/>
    </source>
</evidence>
<evidence type="ECO:0000313" key="2">
    <source>
        <dbReference type="Proteomes" id="UP000618931"/>
    </source>
</evidence>
<keyword evidence="2" id="KW-1185">Reference proteome</keyword>
<accession>A0ABS0I153</accession>
<proteinExistence type="predicted"/>
<protein>
    <submittedName>
        <fullName evidence="1">Type II toxin-antitoxin system RelE/ParE family toxin</fullName>
    </submittedName>
</protein>
<organism evidence="1 2">
    <name type="scientific">Hymenobacter ruricola</name>
    <dbReference type="NCBI Taxonomy" id="2791023"/>
    <lineage>
        <taxon>Bacteria</taxon>
        <taxon>Pseudomonadati</taxon>
        <taxon>Bacteroidota</taxon>
        <taxon>Cytophagia</taxon>
        <taxon>Cytophagales</taxon>
        <taxon>Hymenobacteraceae</taxon>
        <taxon>Hymenobacter</taxon>
    </lineage>
</organism>
<gene>
    <name evidence="1" type="ORF">I2H31_05950</name>
</gene>
<dbReference type="Pfam" id="PF06296">
    <property type="entry name" value="RelE"/>
    <property type="match status" value="1"/>
</dbReference>
<comment type="caution">
    <text evidence="1">The sequence shown here is derived from an EMBL/GenBank/DDBJ whole genome shotgun (WGS) entry which is preliminary data.</text>
</comment>
<reference evidence="1 2" key="1">
    <citation type="submission" date="2020-11" db="EMBL/GenBank/DDBJ databases">
        <authorList>
            <person name="Kim M.K."/>
        </authorList>
    </citation>
    <scope>NUCLEOTIDE SEQUENCE [LARGE SCALE GENOMIC DNA]</scope>
    <source>
        <strain evidence="1 2">BT662</strain>
    </source>
</reference>
<sequence length="110" mass="12575">MSFVVIASKRFNRLINRLQRKYYSIPEDFVALITELKANPTSGNALGRDCYKVRMRIDSKRTGKSGGARVVTCVKIVGEKIYLLTIYDKSEQDSITDQERDDLLRENGLL</sequence>
<dbReference type="InterPro" id="IPR009387">
    <property type="entry name" value="HigB-2"/>
</dbReference>